<evidence type="ECO:0000256" key="5">
    <source>
        <dbReference type="SAM" id="Coils"/>
    </source>
</evidence>
<dbReference type="Pfam" id="PF14289">
    <property type="entry name" value="DUF4369"/>
    <property type="match status" value="1"/>
</dbReference>
<dbReference type="GO" id="GO:0017004">
    <property type="term" value="P:cytochrome complex assembly"/>
    <property type="evidence" value="ECO:0007669"/>
    <property type="project" value="UniProtKB-KW"/>
</dbReference>
<sequence length="378" mass="41595">MKHIFVSMLALLPASLLAQDGAFVLKGKIGTLDAPAKLFLTYRANGAVVRDSAALQQGVFEFKGTVSDPVKASLVLRHTAPTNLMSYKSDQLAVYLEKGTITITSKDSVYNAVVKGTSLNTDQQQLQAKLKATSAQRDQLTEDYIAASEETRKSAEFRKNYDEKSKAIREEEKKIYQAFVSSHPKSLVSLDALQSVAGSIPENPVALETVFNTLSPAVKDSKRGKELAGLIDGWKKTAIGATAPVFTQNDTLGKPVNLTDFRGKYVLVDFWASWCGPCRAENPHVVAAFNKYKDRSFTILGVSLDQANGHDAWLKAIHTDQLTWTHVSDLKFWENDVAKLYSVRAVPQNFLLDPAGKIIAKNLRGEDLDKKLAELLPH</sequence>
<accession>A0A1I0QZ25</accession>
<feature type="chain" id="PRO_5011738421" evidence="6">
    <location>
        <begin position="19"/>
        <end position="378"/>
    </location>
</feature>
<dbReference type="PANTHER" id="PTHR42852:SF6">
    <property type="entry name" value="THIOL:DISULFIDE INTERCHANGE PROTEIN DSBE"/>
    <property type="match status" value="1"/>
</dbReference>
<dbReference type="SUPFAM" id="SSF52833">
    <property type="entry name" value="Thioredoxin-like"/>
    <property type="match status" value="1"/>
</dbReference>
<dbReference type="InterPro" id="IPR050553">
    <property type="entry name" value="Thioredoxin_ResA/DsbE_sf"/>
</dbReference>
<dbReference type="Proteomes" id="UP000199310">
    <property type="component" value="Unassembled WGS sequence"/>
</dbReference>
<dbReference type="Pfam" id="PF00578">
    <property type="entry name" value="AhpC-TSA"/>
    <property type="match status" value="1"/>
</dbReference>
<dbReference type="GO" id="GO:0030313">
    <property type="term" value="C:cell envelope"/>
    <property type="evidence" value="ECO:0007669"/>
    <property type="project" value="UniProtKB-SubCell"/>
</dbReference>
<dbReference type="InterPro" id="IPR017937">
    <property type="entry name" value="Thioredoxin_CS"/>
</dbReference>
<keyword evidence="9" id="KW-1185">Reference proteome</keyword>
<dbReference type="OrthoDB" id="750178at2"/>
<reference evidence="9" key="1">
    <citation type="submission" date="2016-10" db="EMBL/GenBank/DDBJ databases">
        <authorList>
            <person name="Varghese N."/>
            <person name="Submissions S."/>
        </authorList>
    </citation>
    <scope>NUCLEOTIDE SEQUENCE [LARGE SCALE GENOMIC DNA]</scope>
    <source>
        <strain evidence="9">DSM 3695</strain>
    </source>
</reference>
<dbReference type="InterPro" id="IPR000866">
    <property type="entry name" value="AhpC/TSA"/>
</dbReference>
<evidence type="ECO:0000313" key="9">
    <source>
        <dbReference type="Proteomes" id="UP000199310"/>
    </source>
</evidence>
<dbReference type="CDD" id="cd02966">
    <property type="entry name" value="TlpA_like_family"/>
    <property type="match status" value="1"/>
</dbReference>
<dbReference type="RefSeq" id="WP_089893619.1">
    <property type="nucleotide sequence ID" value="NZ_FOJG01000001.1"/>
</dbReference>
<dbReference type="InterPro" id="IPR025380">
    <property type="entry name" value="DUF4369"/>
</dbReference>
<keyword evidence="4" id="KW-0676">Redox-active center</keyword>
<evidence type="ECO:0000313" key="8">
    <source>
        <dbReference type="EMBL" id="SEW32846.1"/>
    </source>
</evidence>
<comment type="subcellular location">
    <subcellularLocation>
        <location evidence="1">Cell envelope</location>
    </subcellularLocation>
</comment>
<keyword evidence="6" id="KW-0732">Signal</keyword>
<name>A0A1I0QZ25_9BACT</name>
<feature type="signal peptide" evidence="6">
    <location>
        <begin position="1"/>
        <end position="18"/>
    </location>
</feature>
<evidence type="ECO:0000256" key="6">
    <source>
        <dbReference type="SAM" id="SignalP"/>
    </source>
</evidence>
<dbReference type="PROSITE" id="PS00194">
    <property type="entry name" value="THIOREDOXIN_1"/>
    <property type="match status" value="1"/>
</dbReference>
<dbReference type="InterPro" id="IPR036249">
    <property type="entry name" value="Thioredoxin-like_sf"/>
</dbReference>
<dbReference type="PROSITE" id="PS51352">
    <property type="entry name" value="THIOREDOXIN_2"/>
    <property type="match status" value="1"/>
</dbReference>
<dbReference type="AlphaFoldDB" id="A0A1I0QZ25"/>
<feature type="domain" description="Thioredoxin" evidence="7">
    <location>
        <begin position="237"/>
        <end position="378"/>
    </location>
</feature>
<dbReference type="GO" id="GO:0016209">
    <property type="term" value="F:antioxidant activity"/>
    <property type="evidence" value="ECO:0007669"/>
    <property type="project" value="InterPro"/>
</dbReference>
<dbReference type="EMBL" id="FOJG01000001">
    <property type="protein sequence ID" value="SEW32846.1"/>
    <property type="molecule type" value="Genomic_DNA"/>
</dbReference>
<dbReference type="PANTHER" id="PTHR42852">
    <property type="entry name" value="THIOL:DISULFIDE INTERCHANGE PROTEIN DSBE"/>
    <property type="match status" value="1"/>
</dbReference>
<gene>
    <name evidence="8" type="ORF">SAMN04488122_1906</name>
</gene>
<dbReference type="GO" id="GO:0016491">
    <property type="term" value="F:oxidoreductase activity"/>
    <property type="evidence" value="ECO:0007669"/>
    <property type="project" value="InterPro"/>
</dbReference>
<evidence type="ECO:0000256" key="2">
    <source>
        <dbReference type="ARBA" id="ARBA00022748"/>
    </source>
</evidence>
<dbReference type="STRING" id="29529.SAMN04488122_1906"/>
<keyword evidence="2" id="KW-0201">Cytochrome c-type biogenesis</keyword>
<evidence type="ECO:0000259" key="7">
    <source>
        <dbReference type="PROSITE" id="PS51352"/>
    </source>
</evidence>
<dbReference type="Gene3D" id="3.40.30.10">
    <property type="entry name" value="Glutaredoxin"/>
    <property type="match status" value="1"/>
</dbReference>
<keyword evidence="5" id="KW-0175">Coiled coil</keyword>
<organism evidence="8 9">
    <name type="scientific">Chitinophaga arvensicola</name>
    <dbReference type="NCBI Taxonomy" id="29529"/>
    <lineage>
        <taxon>Bacteria</taxon>
        <taxon>Pseudomonadati</taxon>
        <taxon>Bacteroidota</taxon>
        <taxon>Chitinophagia</taxon>
        <taxon>Chitinophagales</taxon>
        <taxon>Chitinophagaceae</taxon>
        <taxon>Chitinophaga</taxon>
    </lineage>
</organism>
<keyword evidence="3" id="KW-1015">Disulfide bond</keyword>
<feature type="coiled-coil region" evidence="5">
    <location>
        <begin position="123"/>
        <end position="174"/>
    </location>
</feature>
<evidence type="ECO:0000256" key="1">
    <source>
        <dbReference type="ARBA" id="ARBA00004196"/>
    </source>
</evidence>
<proteinExistence type="predicted"/>
<protein>
    <submittedName>
        <fullName evidence="8">Peroxiredoxin</fullName>
    </submittedName>
</protein>
<evidence type="ECO:0000256" key="3">
    <source>
        <dbReference type="ARBA" id="ARBA00023157"/>
    </source>
</evidence>
<evidence type="ECO:0000256" key="4">
    <source>
        <dbReference type="ARBA" id="ARBA00023284"/>
    </source>
</evidence>
<dbReference type="InterPro" id="IPR013766">
    <property type="entry name" value="Thioredoxin_domain"/>
</dbReference>